<dbReference type="PANTHER" id="PTHR17573:SF0">
    <property type="entry name" value="UROPLAKIN-2"/>
    <property type="match status" value="1"/>
</dbReference>
<dbReference type="Pfam" id="PF07353">
    <property type="entry name" value="Uroplakin_II"/>
    <property type="match status" value="1"/>
</dbReference>
<proteinExistence type="predicted"/>
<reference evidence="3" key="1">
    <citation type="journal article" date="2022" name="bioRxiv">
        <title>Sequencing and chromosome-scale assembly of the giantPleurodeles waltlgenome.</title>
        <authorList>
            <person name="Brown T."/>
            <person name="Elewa A."/>
            <person name="Iarovenko S."/>
            <person name="Subramanian E."/>
            <person name="Araus A.J."/>
            <person name="Petzold A."/>
            <person name="Susuki M."/>
            <person name="Suzuki K.-i.T."/>
            <person name="Hayashi T."/>
            <person name="Toyoda A."/>
            <person name="Oliveira C."/>
            <person name="Osipova E."/>
            <person name="Leigh N.D."/>
            <person name="Simon A."/>
            <person name="Yun M.H."/>
        </authorList>
    </citation>
    <scope>NUCLEOTIDE SEQUENCE</scope>
    <source>
        <strain evidence="3">20211129_DDA</strain>
        <tissue evidence="3">Liver</tissue>
    </source>
</reference>
<keyword evidence="1" id="KW-0472">Membrane</keyword>
<feature type="signal peptide" evidence="2">
    <location>
        <begin position="1"/>
        <end position="16"/>
    </location>
</feature>
<keyword evidence="2" id="KW-0732">Signal</keyword>
<dbReference type="EMBL" id="JANPWB010000008">
    <property type="protein sequence ID" value="KAJ1165639.1"/>
    <property type="molecule type" value="Genomic_DNA"/>
</dbReference>
<feature type="transmembrane region" description="Helical" evidence="1">
    <location>
        <begin position="198"/>
        <end position="222"/>
    </location>
</feature>
<keyword evidence="4" id="KW-1185">Reference proteome</keyword>
<feature type="chain" id="PRO_5043485098" evidence="2">
    <location>
        <begin position="17"/>
        <end position="230"/>
    </location>
</feature>
<evidence type="ECO:0000313" key="3">
    <source>
        <dbReference type="EMBL" id="KAJ1165639.1"/>
    </source>
</evidence>
<gene>
    <name evidence="3" type="ORF">NDU88_006058</name>
</gene>
<dbReference type="InterPro" id="IPR009952">
    <property type="entry name" value="Uroplakin-2"/>
</dbReference>
<evidence type="ECO:0000313" key="4">
    <source>
        <dbReference type="Proteomes" id="UP001066276"/>
    </source>
</evidence>
<sequence length="230" mass="24476">MLALLCFVALPGLGSAVPFSSLTTLPTFNFFGNQTKMIGNRMGFSFVTNIPSCVSGAGYTPTSILVAVSTISVPGVTDTDAIKSLVNVSTAQVYYAGKFNTVPCRVARDLVQLSNKGLSSSFTLTTVLGYQVGTEDCDNVQGAYCNKALQPSSSYRVNFFILDENNVIRAYTGWSDPIRTLNVTDVLDLDLSGRSGGMVTITVLLSVALFTLVPALITSLVFGREKSPLP</sequence>
<dbReference type="PANTHER" id="PTHR17573">
    <property type="entry name" value="UROPLAKIN II"/>
    <property type="match status" value="1"/>
</dbReference>
<evidence type="ECO:0000256" key="1">
    <source>
        <dbReference type="SAM" id="Phobius"/>
    </source>
</evidence>
<protein>
    <submittedName>
        <fullName evidence="3">Uncharacterized protein</fullName>
    </submittedName>
</protein>
<comment type="caution">
    <text evidence="3">The sequence shown here is derived from an EMBL/GenBank/DDBJ whole genome shotgun (WGS) entry which is preliminary data.</text>
</comment>
<accession>A0AAV7SNQ7</accession>
<keyword evidence="1" id="KW-1133">Transmembrane helix</keyword>
<organism evidence="3 4">
    <name type="scientific">Pleurodeles waltl</name>
    <name type="common">Iberian ribbed newt</name>
    <dbReference type="NCBI Taxonomy" id="8319"/>
    <lineage>
        <taxon>Eukaryota</taxon>
        <taxon>Metazoa</taxon>
        <taxon>Chordata</taxon>
        <taxon>Craniata</taxon>
        <taxon>Vertebrata</taxon>
        <taxon>Euteleostomi</taxon>
        <taxon>Amphibia</taxon>
        <taxon>Batrachia</taxon>
        <taxon>Caudata</taxon>
        <taxon>Salamandroidea</taxon>
        <taxon>Salamandridae</taxon>
        <taxon>Pleurodelinae</taxon>
        <taxon>Pleurodeles</taxon>
    </lineage>
</organism>
<dbReference type="Proteomes" id="UP001066276">
    <property type="component" value="Chromosome 4_2"/>
</dbReference>
<name>A0AAV7SNQ7_PLEWA</name>
<keyword evidence="1" id="KW-0812">Transmembrane</keyword>
<dbReference type="AlphaFoldDB" id="A0AAV7SNQ7"/>
<evidence type="ECO:0000256" key="2">
    <source>
        <dbReference type="SAM" id="SignalP"/>
    </source>
</evidence>